<dbReference type="VEuPathDB" id="FungiDB:PADG_07757"/>
<feature type="compositionally biased region" description="Low complexity" evidence="23">
    <location>
        <begin position="193"/>
        <end position="207"/>
    </location>
</feature>
<feature type="compositionally biased region" description="Basic and acidic residues" evidence="23">
    <location>
        <begin position="80"/>
        <end position="94"/>
    </location>
</feature>
<feature type="compositionally biased region" description="Low complexity" evidence="23">
    <location>
        <begin position="247"/>
        <end position="268"/>
    </location>
</feature>
<dbReference type="GO" id="GO:0005524">
    <property type="term" value="F:ATP binding"/>
    <property type="evidence" value="ECO:0007669"/>
    <property type="project" value="UniProtKB-UniRule"/>
</dbReference>
<evidence type="ECO:0000256" key="17">
    <source>
        <dbReference type="ARBA" id="ARBA00023212"/>
    </source>
</evidence>
<evidence type="ECO:0000256" key="13">
    <source>
        <dbReference type="ARBA" id="ARBA00022840"/>
    </source>
</evidence>
<comment type="catalytic activity">
    <reaction evidence="21 22">
        <text>ATP + H2O = ADP + phosphate + H(+)</text>
        <dbReference type="Rhea" id="RHEA:13065"/>
        <dbReference type="ChEBI" id="CHEBI:15377"/>
        <dbReference type="ChEBI" id="CHEBI:15378"/>
        <dbReference type="ChEBI" id="CHEBI:30616"/>
        <dbReference type="ChEBI" id="CHEBI:43474"/>
        <dbReference type="ChEBI" id="CHEBI:456216"/>
        <dbReference type="EC" id="3.6.4.12"/>
    </reaction>
</comment>
<dbReference type="Proteomes" id="UP000242814">
    <property type="component" value="Unassembled WGS sequence"/>
</dbReference>
<comment type="subunit">
    <text evidence="6 22">Interacts with the MHF histone-fold complex to form the FANCM-MHF complex.</text>
</comment>
<dbReference type="Gene3D" id="3.40.50.300">
    <property type="entry name" value="P-loop containing nucleotide triphosphate hydrolases"/>
    <property type="match status" value="2"/>
</dbReference>
<dbReference type="Gene3D" id="1.20.58.570">
    <property type="match status" value="1"/>
</dbReference>
<feature type="region of interest" description="Disordered" evidence="23">
    <location>
        <begin position="189"/>
        <end position="268"/>
    </location>
</feature>
<keyword evidence="14" id="KW-0238">DNA-binding</keyword>
<keyword evidence="8" id="KW-0963">Cytoplasm</keyword>
<gene>
    <name evidence="26" type="ORF">ACO22_05110</name>
</gene>
<evidence type="ECO:0000256" key="20">
    <source>
        <dbReference type="ARBA" id="ARBA00044965"/>
    </source>
</evidence>
<feature type="region of interest" description="Disordered" evidence="23">
    <location>
        <begin position="867"/>
        <end position="898"/>
    </location>
</feature>
<dbReference type="GO" id="GO:0051015">
    <property type="term" value="F:actin filament binding"/>
    <property type="evidence" value="ECO:0007669"/>
    <property type="project" value="UniProtKB-ARBA"/>
</dbReference>
<dbReference type="PRINTS" id="PR00192">
    <property type="entry name" value="FACTINCAPB"/>
</dbReference>
<dbReference type="GO" id="GO:0043138">
    <property type="term" value="F:3'-5' DNA helicase activity"/>
    <property type="evidence" value="ECO:0007669"/>
    <property type="project" value="InterPro"/>
</dbReference>
<dbReference type="FunFam" id="1.20.58.570:FF:000001">
    <property type="entry name" value="F-actin-capping protein subunit beta"/>
    <property type="match status" value="1"/>
</dbReference>
<dbReference type="SMART" id="SM00487">
    <property type="entry name" value="DEXDc"/>
    <property type="match status" value="1"/>
</dbReference>
<accession>A0A1D2JBH7</accession>
<dbReference type="PROSITE" id="PS00231">
    <property type="entry name" value="F_ACTIN_CAPPING_BETA"/>
    <property type="match status" value="1"/>
</dbReference>
<dbReference type="InterPro" id="IPR019771">
    <property type="entry name" value="F-actin_capping_bsu_CS"/>
</dbReference>
<name>A0A1D2JBH7_PARBR</name>
<feature type="compositionally biased region" description="Low complexity" evidence="23">
    <location>
        <begin position="95"/>
        <end position="107"/>
    </location>
</feature>
<dbReference type="GO" id="GO:0000400">
    <property type="term" value="F:four-way junction DNA binding"/>
    <property type="evidence" value="ECO:0007669"/>
    <property type="project" value="TreeGrafter"/>
</dbReference>
<evidence type="ECO:0000256" key="1">
    <source>
        <dbReference type="ARBA" id="ARBA00003813"/>
    </source>
</evidence>
<dbReference type="SUPFAM" id="SSF52540">
    <property type="entry name" value="P-loop containing nucleoside triphosphate hydrolases"/>
    <property type="match status" value="1"/>
</dbReference>
<dbReference type="EC" id="3.6.4.12" evidence="22"/>
<comment type="subunit">
    <text evidence="20">Component of the F-actin capping complex, composed of a heterodimer of an alpha and a beta subunit.</text>
</comment>
<dbReference type="GO" id="GO:0016887">
    <property type="term" value="F:ATP hydrolysis activity"/>
    <property type="evidence" value="ECO:0007669"/>
    <property type="project" value="RHEA"/>
</dbReference>
<dbReference type="PROSITE" id="PS51192">
    <property type="entry name" value="HELICASE_ATP_BIND_1"/>
    <property type="match status" value="1"/>
</dbReference>
<evidence type="ECO:0000256" key="8">
    <source>
        <dbReference type="ARBA" id="ARBA00022490"/>
    </source>
</evidence>
<dbReference type="GO" id="GO:0030479">
    <property type="term" value="C:actin cortical patch"/>
    <property type="evidence" value="ECO:0007669"/>
    <property type="project" value="UniProtKB-SubCell"/>
</dbReference>
<evidence type="ECO:0000256" key="23">
    <source>
        <dbReference type="SAM" id="MobiDB-lite"/>
    </source>
</evidence>
<dbReference type="PROSITE" id="PS51194">
    <property type="entry name" value="HELICASE_CTER"/>
    <property type="match status" value="1"/>
</dbReference>
<comment type="function">
    <text evidence="1 22">ATP-dependent DNA helicase involved in DNA damage repair by homologous recombination and in genome maintenance. Capable of unwinding D-loops. Plays a role in limiting crossover recombinants during mitotic DNA double-strand break (DSB) repair. Component of a FANCM-MHF complex which promotes gene conversion at blocked replication forks, probably by reversal of the stalled fork.</text>
</comment>
<dbReference type="InterPro" id="IPR039686">
    <property type="entry name" value="FANCM/Mph1-like_ID"/>
</dbReference>
<feature type="compositionally biased region" description="Polar residues" evidence="23">
    <location>
        <begin position="116"/>
        <end position="129"/>
    </location>
</feature>
<evidence type="ECO:0000259" key="25">
    <source>
        <dbReference type="PROSITE" id="PS51194"/>
    </source>
</evidence>
<evidence type="ECO:0000256" key="14">
    <source>
        <dbReference type="ARBA" id="ARBA00023125"/>
    </source>
</evidence>
<dbReference type="VEuPathDB" id="FungiDB:PABG_06210"/>
<dbReference type="FunFam" id="3.90.1150.210:FF:000005">
    <property type="entry name" value="F-actin-capping protein subunit beta"/>
    <property type="match status" value="1"/>
</dbReference>
<dbReference type="Pfam" id="PF00271">
    <property type="entry name" value="Helicase_C"/>
    <property type="match status" value="1"/>
</dbReference>
<feature type="region of interest" description="Disordered" evidence="23">
    <location>
        <begin position="1021"/>
        <end position="1100"/>
    </location>
</feature>
<evidence type="ECO:0000256" key="11">
    <source>
        <dbReference type="ARBA" id="ARBA00022801"/>
    </source>
</evidence>
<dbReference type="Pfam" id="PF04851">
    <property type="entry name" value="ResIII"/>
    <property type="match status" value="1"/>
</dbReference>
<comment type="similarity">
    <text evidence="4">Belongs to the F-actin-capping protein beta subunit family.</text>
</comment>
<evidence type="ECO:0000256" key="16">
    <source>
        <dbReference type="ARBA" id="ARBA00023204"/>
    </source>
</evidence>
<feature type="compositionally biased region" description="Polar residues" evidence="23">
    <location>
        <begin position="1075"/>
        <end position="1092"/>
    </location>
</feature>
<evidence type="ECO:0000313" key="27">
    <source>
        <dbReference type="Proteomes" id="UP000242814"/>
    </source>
</evidence>
<keyword evidence="17" id="KW-0206">Cytoskeleton</keyword>
<evidence type="ECO:0000256" key="7">
    <source>
        <dbReference type="ARBA" id="ARBA00022467"/>
    </source>
</evidence>
<dbReference type="GO" id="GO:0008290">
    <property type="term" value="C:F-actin capping protein complex"/>
    <property type="evidence" value="ECO:0007669"/>
    <property type="project" value="InterPro"/>
</dbReference>
<evidence type="ECO:0000256" key="18">
    <source>
        <dbReference type="ARBA" id="ARBA00023242"/>
    </source>
</evidence>
<protein>
    <recommendedName>
        <fullName evidence="22">ATP-dependent DNA helicase</fullName>
        <ecNumber evidence="22">3.6.4.12</ecNumber>
    </recommendedName>
</protein>
<evidence type="ECO:0000259" key="24">
    <source>
        <dbReference type="PROSITE" id="PS51192"/>
    </source>
</evidence>
<keyword evidence="13" id="KW-0067">ATP-binding</keyword>
<proteinExistence type="inferred from homology"/>
<evidence type="ECO:0000256" key="15">
    <source>
        <dbReference type="ARBA" id="ARBA00023203"/>
    </source>
</evidence>
<feature type="compositionally biased region" description="Basic and acidic residues" evidence="23">
    <location>
        <begin position="52"/>
        <end position="71"/>
    </location>
</feature>
<evidence type="ECO:0000256" key="6">
    <source>
        <dbReference type="ARBA" id="ARBA00011390"/>
    </source>
</evidence>
<dbReference type="InterPro" id="IPR001650">
    <property type="entry name" value="Helicase_C-like"/>
</dbReference>
<dbReference type="GO" id="GO:0045003">
    <property type="term" value="P:double-strand break repair via synthesis-dependent strand annealing"/>
    <property type="evidence" value="ECO:0007669"/>
    <property type="project" value="TreeGrafter"/>
</dbReference>
<evidence type="ECO:0000256" key="5">
    <source>
        <dbReference type="ARBA" id="ARBA00009889"/>
    </source>
</evidence>
<dbReference type="CDD" id="cd18801">
    <property type="entry name" value="SF2_C_FANCM_Hef"/>
    <property type="match status" value="1"/>
</dbReference>
<feature type="compositionally biased region" description="Acidic residues" evidence="23">
    <location>
        <begin position="1052"/>
        <end position="1062"/>
    </location>
</feature>
<feature type="compositionally biased region" description="Basic residues" evidence="23">
    <location>
        <begin position="880"/>
        <end position="891"/>
    </location>
</feature>
<feature type="region of interest" description="Disordered" evidence="23">
    <location>
        <begin position="23"/>
        <end position="166"/>
    </location>
</feature>
<dbReference type="SUPFAM" id="SSF90096">
    <property type="entry name" value="Subunits of heterodimeric actin filament capping protein Capz"/>
    <property type="match status" value="1"/>
</dbReference>
<keyword evidence="11" id="KW-0378">Hydrolase</keyword>
<evidence type="ECO:0000256" key="22">
    <source>
        <dbReference type="RuleBase" id="RU367027"/>
    </source>
</evidence>
<keyword evidence="15" id="KW-0009">Actin-binding</keyword>
<keyword evidence="12" id="KW-0347">Helicase</keyword>
<dbReference type="Pfam" id="PF01115">
    <property type="entry name" value="F_actin_cap_B"/>
    <property type="match status" value="1"/>
</dbReference>
<evidence type="ECO:0000256" key="4">
    <source>
        <dbReference type="ARBA" id="ARBA00006039"/>
    </source>
</evidence>
<dbReference type="GO" id="GO:0009378">
    <property type="term" value="F:four-way junction helicase activity"/>
    <property type="evidence" value="ECO:0007669"/>
    <property type="project" value="TreeGrafter"/>
</dbReference>
<dbReference type="Gene3D" id="1.20.1320.20">
    <property type="entry name" value="hef helicase domain"/>
    <property type="match status" value="1"/>
</dbReference>
<dbReference type="FunFam" id="3.40.50.300:FF:000861">
    <property type="entry name" value="Fanconi anemia, complementation group M"/>
    <property type="match status" value="1"/>
</dbReference>
<dbReference type="CDD" id="cd12091">
    <property type="entry name" value="FANCM_ID"/>
    <property type="match status" value="1"/>
</dbReference>
<dbReference type="InterPro" id="IPR044749">
    <property type="entry name" value="FANCM_DEXDc"/>
</dbReference>
<feature type="domain" description="Helicase ATP-binding" evidence="24">
    <location>
        <begin position="333"/>
        <end position="501"/>
    </location>
</feature>
<dbReference type="Gene3D" id="3.90.1150.210">
    <property type="entry name" value="F-actin capping protein, beta subunit"/>
    <property type="match status" value="1"/>
</dbReference>
<comment type="subcellular location">
    <subcellularLocation>
        <location evidence="3">Cytoplasm</location>
        <location evidence="3">Cytoskeleton</location>
        <location evidence="3">Actin patch</location>
    </subcellularLocation>
    <subcellularLocation>
        <location evidence="2 22">Nucleus</location>
    </subcellularLocation>
</comment>
<dbReference type="InterPro" id="IPR043175">
    <property type="entry name" value="CAPZB_N"/>
</dbReference>
<dbReference type="GO" id="GO:0005634">
    <property type="term" value="C:nucleus"/>
    <property type="evidence" value="ECO:0007669"/>
    <property type="project" value="UniProtKB-SubCell"/>
</dbReference>
<dbReference type="SMART" id="SM00490">
    <property type="entry name" value="HELICc"/>
    <property type="match status" value="1"/>
</dbReference>
<evidence type="ECO:0000256" key="12">
    <source>
        <dbReference type="ARBA" id="ARBA00022806"/>
    </source>
</evidence>
<dbReference type="InterPro" id="IPR042276">
    <property type="entry name" value="CapZ_alpha/beta_2"/>
</dbReference>
<keyword evidence="18" id="KW-0539">Nucleus</keyword>
<feature type="domain" description="Helicase C-terminal" evidence="25">
    <location>
        <begin position="671"/>
        <end position="845"/>
    </location>
</feature>
<comment type="function">
    <text evidence="19">F-actin-capping proteins bind in a Ca(2+)-independent manner to the fast growing ends of actin filaments (barbed end) thereby blocking the exchange of subunits at these ends. Unlike other capping proteins (such as gelsolin and severin), these proteins do not sever actin filaments.</text>
</comment>
<dbReference type="GO" id="GO:0036297">
    <property type="term" value="P:interstrand cross-link repair"/>
    <property type="evidence" value="ECO:0007669"/>
    <property type="project" value="TreeGrafter"/>
</dbReference>
<evidence type="ECO:0000256" key="19">
    <source>
        <dbReference type="ARBA" id="ARBA00025389"/>
    </source>
</evidence>
<evidence type="ECO:0000256" key="10">
    <source>
        <dbReference type="ARBA" id="ARBA00022763"/>
    </source>
</evidence>
<dbReference type="GO" id="GO:0051016">
    <property type="term" value="P:barbed-end actin filament capping"/>
    <property type="evidence" value="ECO:0007669"/>
    <property type="project" value="InterPro"/>
</dbReference>
<dbReference type="EMBL" id="LZYO01000216">
    <property type="protein sequence ID" value="ODH25736.1"/>
    <property type="molecule type" value="Genomic_DNA"/>
</dbReference>
<comment type="caution">
    <text evidence="26">The sequence shown here is derived from an EMBL/GenBank/DDBJ whole genome shotgun (WGS) entry which is preliminary data.</text>
</comment>
<sequence length="1384" mass="154795">MSTSLGSGFSDIGDDALLAVADDRAPYADPTPASSESLRPPKRRRIISDAQLGHERDVHSSEDEESARQSDSDLQSLPSRRREPVVRYNKDKAIAKAAAPKYKIYQPKHPRPQEATFVTQLTQPRSSPSALRGPRWKKPDQEVRAAMPAPPPVVYENQSSIGGMDDDIEDDLKAAIAASLESFNGENSGVVELPLNPNAGNPPTTAPSNFGAQGLPFDLADVPDDAFDSSIGSSPNSPKERPRVGSSHHQPSSAESSFQQQGSSQQKNLRQMTLFGSPAQTNRPLELSRTGSRSLPLANHNELPTHHQLDLTTIRSWIYPSNLGKRREYQFNITQRALFHNLLVALPTGLGKTFIAATVMLNWFRWTKNAQIVFVAPTKPLVSQQVAACFGIAGIPRSQTVMLTGGTAPAIRVEEWQSKRVFFMTPQTLINDLKSGHADPKRIVLLVVDEAHRATGSYAYVEVVKFIQRFNNSFRVLALTATPGSTVESVQEVIDGLNIAKVEIRTEESLDIREYVHARCVEIETFQNSDEMAMCMDLFSKALQPVLDKLRTQQAYWGRDPMALTPYGLTVARQEWMRSPSGRSANAGVKFMINAIFTVLASLAHAIDLLKYHGIGPFYRNLISFQSSSSEAGGAKYRRQVADCDNFKILMARMRAWTNNADFIGHPKLEYLKQVVLNHFMDAGDGAAGATGENPSDTRIMVFAHFRDSAEEIVRVLKRHEPMIRPHVFVGQAAAKGSEGMDQKTQLDIIEKFKKGTYNTIVATSIGEEGLDIGEIDLIVCYDSSASPIRMLQRMGRTGRKRRGNIVLLLMKGKEEDSYIKAKDNYQKMQQMIASGTRFMFHYDKSPRILPRDIQPSVVEKRIDIPVENSTTDLPEPSKRPRVPKRPPKKFHMPDGVLSGFTKASRLNGKIGGNDRASRTLPPKVVETIDVPSLNEVLLSSEEQRELEHRYRNIGGTTPQFIRRPRIDVFPDLQRSYRPTKFVKHGNVTRRLVKAFRIMNSLTVDCEGRFRDHLHPADLLPARLRTTPSSTPSERRGQGANSSAGGTHPDPPDLEQQQEEFVDQSQPFSPLFGSPYSQQRPPHNTFFNSQGSAGDDPEIPDVDTLFRQFVGKRKSDRLSPAREIRKKNDLLRRLSPRDTRQNLQYITTLVPDLTEDLLASVDQPLEIRRCAQTKRDYLLCDYNRDGDSYRSPWSNEFDPPIEDGTVPSERVRKLEIAANEAFDVYRELYYEGGVGSVYFWDLDDGFAGVVLLKKVITPGSKNSGAWDSIHVFEATDRARTCHYKLTSTVILHLSTGSEALGEMDLSGNITRQIEADMAVDGDASHVANVGRLVEDMELKMRNLLQEVYFGKAKDIVSDLRSIQPLSETNRDQANHREVINSMKW</sequence>
<evidence type="ECO:0000313" key="26">
    <source>
        <dbReference type="EMBL" id="ODH25736.1"/>
    </source>
</evidence>
<dbReference type="GO" id="GO:0030036">
    <property type="term" value="P:actin cytoskeleton organization"/>
    <property type="evidence" value="ECO:0007669"/>
    <property type="project" value="InterPro"/>
</dbReference>
<dbReference type="CDD" id="cd18033">
    <property type="entry name" value="DEXDc_FANCM"/>
    <property type="match status" value="1"/>
</dbReference>
<keyword evidence="10" id="KW-0227">DNA damage</keyword>
<dbReference type="InterPro" id="IPR001698">
    <property type="entry name" value="CAPZB"/>
</dbReference>
<evidence type="ECO:0000256" key="3">
    <source>
        <dbReference type="ARBA" id="ARBA00004134"/>
    </source>
</evidence>
<keyword evidence="7" id="KW-0117">Actin capping</keyword>
<evidence type="ECO:0000256" key="2">
    <source>
        <dbReference type="ARBA" id="ARBA00004123"/>
    </source>
</evidence>
<organism evidence="26 27">
    <name type="scientific">Paracoccidioides brasiliensis</name>
    <dbReference type="NCBI Taxonomy" id="121759"/>
    <lineage>
        <taxon>Eukaryota</taxon>
        <taxon>Fungi</taxon>
        <taxon>Dikarya</taxon>
        <taxon>Ascomycota</taxon>
        <taxon>Pezizomycotina</taxon>
        <taxon>Eurotiomycetes</taxon>
        <taxon>Eurotiomycetidae</taxon>
        <taxon>Onygenales</taxon>
        <taxon>Ajellomycetaceae</taxon>
        <taxon>Paracoccidioides</taxon>
    </lineage>
</organism>
<dbReference type="InterPro" id="IPR027417">
    <property type="entry name" value="P-loop_NTPase"/>
</dbReference>
<dbReference type="InterPro" id="IPR037282">
    <property type="entry name" value="CapZ_alpha/beta"/>
</dbReference>
<reference evidence="26 27" key="1">
    <citation type="submission" date="2016-06" db="EMBL/GenBank/DDBJ databases">
        <authorList>
            <person name="Kjaerup R.B."/>
            <person name="Dalgaard T.S."/>
            <person name="Juul-Madsen H.R."/>
        </authorList>
    </citation>
    <scope>NUCLEOTIDE SEQUENCE [LARGE SCALE GENOMIC DNA]</scope>
    <source>
        <strain evidence="26 27">Pb300</strain>
    </source>
</reference>
<keyword evidence="9" id="KW-0547">Nucleotide-binding</keyword>
<evidence type="ECO:0000256" key="21">
    <source>
        <dbReference type="ARBA" id="ARBA00047995"/>
    </source>
</evidence>
<keyword evidence="16" id="KW-0234">DNA repair</keyword>
<comment type="similarity">
    <text evidence="5 22">Belongs to the DEAD box helicase family. DEAH subfamily. FANCM sub-subfamily.</text>
</comment>
<dbReference type="PANTHER" id="PTHR14025">
    <property type="entry name" value="FANCONI ANEMIA GROUP M FANCM FAMILY MEMBER"/>
    <property type="match status" value="1"/>
</dbReference>
<dbReference type="PANTHER" id="PTHR14025:SF20">
    <property type="entry name" value="FANCONI ANEMIA GROUP M PROTEIN"/>
    <property type="match status" value="1"/>
</dbReference>
<dbReference type="InterPro" id="IPR006935">
    <property type="entry name" value="Helicase/UvrB_N"/>
</dbReference>
<dbReference type="InterPro" id="IPR014001">
    <property type="entry name" value="Helicase_ATP-bd"/>
</dbReference>
<dbReference type="VEuPathDB" id="FungiDB:PABG_06209"/>
<evidence type="ECO:0000256" key="9">
    <source>
        <dbReference type="ARBA" id="ARBA00022741"/>
    </source>
</evidence>